<dbReference type="EMBL" id="OV696691">
    <property type="protein sequence ID" value="CAH1268405.1"/>
    <property type="molecule type" value="Genomic_DNA"/>
</dbReference>
<dbReference type="SMART" id="SM00028">
    <property type="entry name" value="TPR"/>
    <property type="match status" value="2"/>
</dbReference>
<dbReference type="Proteomes" id="UP000838412">
    <property type="component" value="Chromosome 6"/>
</dbReference>
<feature type="compositionally biased region" description="Polar residues" evidence="1">
    <location>
        <begin position="10"/>
        <end position="29"/>
    </location>
</feature>
<gene>
    <name evidence="2" type="primary">TTC22</name>
    <name evidence="2" type="ORF">BLAG_LOCUS21351</name>
</gene>
<evidence type="ECO:0000313" key="3">
    <source>
        <dbReference type="Proteomes" id="UP000838412"/>
    </source>
</evidence>
<dbReference type="Gene3D" id="1.25.40.10">
    <property type="entry name" value="Tetratricopeptide repeat domain"/>
    <property type="match status" value="2"/>
</dbReference>
<sequence length="689" mass="78832">MSHLRDNPSFGETQVQAGTTASTEGQQSQGNSYEYILEHKPGHFHLPLTILRPSSDQRDIQLKKYRLSDQFNNPDEVECTKLALLNFISIFEYALQHVDQARETAKHVLEKDPSNLNALNNLAHINRMSGMESEAKRLEAKITTLQDTEGVSTCEPIAKALVARSMAEQAFALTYDVFDKDEDDEGTEQTEKLFNAQKLYQTAFEIGNAVIDAREKMTWSFFKAFNSKRILSQYLHLSVHKYDQEVKEMITKNLDKSIAGFTEVLHQKPTPLYKAQALVYISCVMSRTEYAVQKMNLPGLQMQISTFKEKVTTLLQEEGSVNHAIDLVKNNHRVLNTMALALKSENVAEAEATIKASLETESDPNINWYGYLLKGELALDRYKRTTKEHPKTKGDPGNIELLNSSILNLKTCLEGMKSSINYNVLGEAIMKLALSKSWTTLHTDDGRETEAYMHLRQALDCFNEALKKDYGARDPRTHALRAECLKYLQEHKQAVESWKRAVELDRESTSYWGNIRPLLTMLLKQCKKTSDSESWQPAVAETATYLKVALSKYETVYDKFIPKLIEQFPEEFLQAADYFRIRNDFTMARKILHFVDQVSQTYRWTPPLQQEVEERRRRIKQETDECQEALANISIQQPERSEDEQTAASDVSEEGATGGEVLDERLPATKEQRAFNTLHFKFGIPLFPF</sequence>
<accession>A0A8K0A4E6</accession>
<dbReference type="InterPro" id="IPR042342">
    <property type="entry name" value="TTC22"/>
</dbReference>
<evidence type="ECO:0000256" key="1">
    <source>
        <dbReference type="SAM" id="MobiDB-lite"/>
    </source>
</evidence>
<name>A0A8K0A4E6_BRALA</name>
<dbReference type="PANTHER" id="PTHR16253:SF0">
    <property type="entry name" value="TETRATRICOPEPTIDE REPEAT PROTEIN 22"/>
    <property type="match status" value="1"/>
</dbReference>
<keyword evidence="3" id="KW-1185">Reference proteome</keyword>
<protein>
    <submittedName>
        <fullName evidence="2">TTC22 protein</fullName>
    </submittedName>
</protein>
<feature type="region of interest" description="Disordered" evidence="1">
    <location>
        <begin position="1"/>
        <end position="29"/>
    </location>
</feature>
<feature type="region of interest" description="Disordered" evidence="1">
    <location>
        <begin position="634"/>
        <end position="662"/>
    </location>
</feature>
<dbReference type="InterPro" id="IPR019734">
    <property type="entry name" value="TPR_rpt"/>
</dbReference>
<evidence type="ECO:0000313" key="2">
    <source>
        <dbReference type="EMBL" id="CAH1268405.1"/>
    </source>
</evidence>
<organism evidence="2 3">
    <name type="scientific">Branchiostoma lanceolatum</name>
    <name type="common">Common lancelet</name>
    <name type="synonym">Amphioxus lanceolatum</name>
    <dbReference type="NCBI Taxonomy" id="7740"/>
    <lineage>
        <taxon>Eukaryota</taxon>
        <taxon>Metazoa</taxon>
        <taxon>Chordata</taxon>
        <taxon>Cephalochordata</taxon>
        <taxon>Leptocardii</taxon>
        <taxon>Amphioxiformes</taxon>
        <taxon>Branchiostomatidae</taxon>
        <taxon>Branchiostoma</taxon>
    </lineage>
</organism>
<proteinExistence type="predicted"/>
<reference evidence="2" key="1">
    <citation type="submission" date="2022-01" db="EMBL/GenBank/DDBJ databases">
        <authorList>
            <person name="Braso-Vives M."/>
        </authorList>
    </citation>
    <scope>NUCLEOTIDE SEQUENCE</scope>
</reference>
<dbReference type="SUPFAM" id="SSF48452">
    <property type="entry name" value="TPR-like"/>
    <property type="match status" value="1"/>
</dbReference>
<dbReference type="OrthoDB" id="9976543at2759"/>
<dbReference type="AlphaFoldDB" id="A0A8K0A4E6"/>
<dbReference type="InterPro" id="IPR011990">
    <property type="entry name" value="TPR-like_helical_dom_sf"/>
</dbReference>
<dbReference type="PANTHER" id="PTHR16253">
    <property type="entry name" value="TETRATRICOPEPTIDE REPEAT PROTEIN 22"/>
    <property type="match status" value="1"/>
</dbReference>